<dbReference type="CDD" id="cd03220">
    <property type="entry name" value="ABC_KpsT_Wzt"/>
    <property type="match status" value="1"/>
</dbReference>
<keyword evidence="3" id="KW-0547">Nucleotide-binding</keyword>
<dbReference type="Proteomes" id="UP000050564">
    <property type="component" value="Unassembled WGS sequence"/>
</dbReference>
<evidence type="ECO:0000256" key="3">
    <source>
        <dbReference type="ARBA" id="ARBA00022741"/>
    </source>
</evidence>
<protein>
    <submittedName>
        <fullName evidence="6">ABC transporter</fullName>
    </submittedName>
</protein>
<gene>
    <name evidence="6" type="ORF">ALO81_05294</name>
</gene>
<comment type="similarity">
    <text evidence="1">Belongs to the ABC transporter superfamily.</text>
</comment>
<evidence type="ECO:0000256" key="4">
    <source>
        <dbReference type="ARBA" id="ARBA00022840"/>
    </source>
</evidence>
<dbReference type="EMBL" id="LJPX01000327">
    <property type="protein sequence ID" value="KPW72745.1"/>
    <property type="molecule type" value="Genomic_DNA"/>
</dbReference>
<dbReference type="Gene3D" id="3.40.50.300">
    <property type="entry name" value="P-loop containing nucleotide triphosphate hydrolases"/>
    <property type="match status" value="1"/>
</dbReference>
<keyword evidence="2" id="KW-0813">Transport</keyword>
<name>A0A0P9NNB6_PSECA</name>
<dbReference type="InterPro" id="IPR050683">
    <property type="entry name" value="Bact_Polysacc_Export_ATP-bd"/>
</dbReference>
<organism evidence="6 7">
    <name type="scientific">Pseudomonas cannabina</name>
    <dbReference type="NCBI Taxonomy" id="86840"/>
    <lineage>
        <taxon>Bacteria</taxon>
        <taxon>Pseudomonadati</taxon>
        <taxon>Pseudomonadota</taxon>
        <taxon>Gammaproteobacteria</taxon>
        <taxon>Pseudomonadales</taxon>
        <taxon>Pseudomonadaceae</taxon>
        <taxon>Pseudomonas</taxon>
    </lineage>
</organism>
<dbReference type="PANTHER" id="PTHR46743">
    <property type="entry name" value="TEICHOIC ACIDS EXPORT ATP-BINDING PROTEIN TAGH"/>
    <property type="match status" value="1"/>
</dbReference>
<dbReference type="GO" id="GO:0016887">
    <property type="term" value="F:ATP hydrolysis activity"/>
    <property type="evidence" value="ECO:0007669"/>
    <property type="project" value="InterPro"/>
</dbReference>
<accession>A0A0P9NNB6</accession>
<dbReference type="InterPro" id="IPR027417">
    <property type="entry name" value="P-loop_NTPase"/>
</dbReference>
<evidence type="ECO:0000256" key="1">
    <source>
        <dbReference type="ARBA" id="ARBA00005417"/>
    </source>
</evidence>
<dbReference type="InterPro" id="IPR003439">
    <property type="entry name" value="ABC_transporter-like_ATP-bd"/>
</dbReference>
<sequence>MRIAGRCIAAYRALHVQESGPRGGVLMSTVVIKAENLTKQFVLRHNRGGLKQKFLSLFDVRHRERVEDFTAVRDVSFTLCKGESLALVGHNGSGKSTLLQLVSRILVPTSGRLTTVGRVAPLIEIGVGFHPELTGEENIYLNASLFGLSNKEIRSRFNEIVDFSGLGDFIDTPVKNYSSGMYMRLGFSVAVHVEPQTLLADEVLAVGDEAFKRKCHERIRGMQEDGMALILVTHAVEEGKEFCQRYLTLERGQMIEHGHY</sequence>
<reference evidence="6 7" key="1">
    <citation type="submission" date="2015-09" db="EMBL/GenBank/DDBJ databases">
        <title>Genome announcement of multiple Pseudomonas syringae strains.</title>
        <authorList>
            <person name="Thakur S."/>
            <person name="Wang P.W."/>
            <person name="Gong Y."/>
            <person name="Weir B.S."/>
            <person name="Guttman D.S."/>
        </authorList>
    </citation>
    <scope>NUCLEOTIDE SEQUENCE [LARGE SCALE GENOMIC DNA]</scope>
    <source>
        <strain evidence="6 7">ICMP2823</strain>
    </source>
</reference>
<keyword evidence="4" id="KW-0067">ATP-binding</keyword>
<dbReference type="PANTHER" id="PTHR46743:SF2">
    <property type="entry name" value="TEICHOIC ACIDS EXPORT ATP-BINDING PROTEIN TAGH"/>
    <property type="match status" value="1"/>
</dbReference>
<dbReference type="InterPro" id="IPR015860">
    <property type="entry name" value="ABC_transpr_TagH-like"/>
</dbReference>
<dbReference type="PROSITE" id="PS50893">
    <property type="entry name" value="ABC_TRANSPORTER_2"/>
    <property type="match status" value="1"/>
</dbReference>
<feature type="domain" description="ABC transporter" evidence="5">
    <location>
        <begin position="55"/>
        <end position="260"/>
    </location>
</feature>
<comment type="caution">
    <text evidence="6">The sequence shown here is derived from an EMBL/GenBank/DDBJ whole genome shotgun (WGS) entry which is preliminary data.</text>
</comment>
<dbReference type="GO" id="GO:0005524">
    <property type="term" value="F:ATP binding"/>
    <property type="evidence" value="ECO:0007669"/>
    <property type="project" value="UniProtKB-KW"/>
</dbReference>
<dbReference type="GO" id="GO:0016020">
    <property type="term" value="C:membrane"/>
    <property type="evidence" value="ECO:0007669"/>
    <property type="project" value="InterPro"/>
</dbReference>
<dbReference type="GO" id="GO:0140359">
    <property type="term" value="F:ABC-type transporter activity"/>
    <property type="evidence" value="ECO:0007669"/>
    <property type="project" value="InterPro"/>
</dbReference>
<evidence type="ECO:0000313" key="6">
    <source>
        <dbReference type="EMBL" id="KPW72745.1"/>
    </source>
</evidence>
<dbReference type="Pfam" id="PF00005">
    <property type="entry name" value="ABC_tran"/>
    <property type="match status" value="1"/>
</dbReference>
<dbReference type="SMART" id="SM00382">
    <property type="entry name" value="AAA"/>
    <property type="match status" value="1"/>
</dbReference>
<evidence type="ECO:0000259" key="5">
    <source>
        <dbReference type="PROSITE" id="PS50893"/>
    </source>
</evidence>
<dbReference type="PATRIC" id="fig|86840.3.peg.5962"/>
<evidence type="ECO:0000313" key="7">
    <source>
        <dbReference type="Proteomes" id="UP000050564"/>
    </source>
</evidence>
<dbReference type="InterPro" id="IPR003593">
    <property type="entry name" value="AAA+_ATPase"/>
</dbReference>
<evidence type="ECO:0000256" key="2">
    <source>
        <dbReference type="ARBA" id="ARBA00022448"/>
    </source>
</evidence>
<dbReference type="SUPFAM" id="SSF52540">
    <property type="entry name" value="P-loop containing nucleoside triphosphate hydrolases"/>
    <property type="match status" value="1"/>
</dbReference>
<dbReference type="AlphaFoldDB" id="A0A0P9NNB6"/>
<proteinExistence type="inferred from homology"/>